<evidence type="ECO:0000313" key="3">
    <source>
        <dbReference type="RefSeq" id="XP_027065899.1"/>
    </source>
</evidence>
<reference evidence="3" key="2">
    <citation type="submission" date="2025-08" db="UniProtKB">
        <authorList>
            <consortium name="RefSeq"/>
        </authorList>
    </citation>
    <scope>IDENTIFICATION</scope>
    <source>
        <tissue evidence="3">Leaves</tissue>
    </source>
</reference>
<feature type="chain" id="PRO_5027731941" evidence="1">
    <location>
        <begin position="18"/>
        <end position="122"/>
    </location>
</feature>
<dbReference type="Proteomes" id="UP001652660">
    <property type="component" value="Chromosome 6c"/>
</dbReference>
<name>A0A6P6SJ74_COFAR</name>
<dbReference type="AlphaFoldDB" id="A0A6P6SJ74"/>
<accession>A0A6P6SJ74</accession>
<keyword evidence="2" id="KW-1185">Reference proteome</keyword>
<dbReference type="GeneID" id="113691799"/>
<dbReference type="RefSeq" id="XP_027065899.1">
    <property type="nucleotide sequence ID" value="XM_027210098.2"/>
</dbReference>
<protein>
    <submittedName>
        <fullName evidence="3">Uncharacterized protein isoform X2</fullName>
    </submittedName>
</protein>
<feature type="signal peptide" evidence="1">
    <location>
        <begin position="1"/>
        <end position="17"/>
    </location>
</feature>
<evidence type="ECO:0000313" key="2">
    <source>
        <dbReference type="Proteomes" id="UP001652660"/>
    </source>
</evidence>
<proteinExistence type="predicted"/>
<reference evidence="2" key="1">
    <citation type="journal article" date="2025" name="Foods">
        <title>Unveiling the Microbial Signatures of Arabica Coffee Cherries: Insights into Ripeness Specific Diversity, Functional Traits, and Implications for Quality and Safety.</title>
        <authorList>
            <consortium name="RefSeq"/>
            <person name="Tenea G.N."/>
            <person name="Cifuentes V."/>
            <person name="Reyes P."/>
            <person name="Cevallos-Vallejos M."/>
        </authorList>
    </citation>
    <scope>NUCLEOTIDE SEQUENCE [LARGE SCALE GENOMIC DNA]</scope>
</reference>
<keyword evidence="1" id="KW-0732">Signal</keyword>
<gene>
    <name evidence="3" type="primary">LOC113691799</name>
</gene>
<sequence length="122" mass="13654">MSFLFLLDSLLFSLLDSIIKNHSAPHRSTGQEEKITGMLEEKSSTNMYDRLLKLAASSVNEKELKRGESKFWEESNPQASMWKPCADKKSTQGGLLSELWCNCLKLSGQGNPGTVTLWPMEA</sequence>
<organism evidence="2 3">
    <name type="scientific">Coffea arabica</name>
    <name type="common">Arabian coffee</name>
    <dbReference type="NCBI Taxonomy" id="13443"/>
    <lineage>
        <taxon>Eukaryota</taxon>
        <taxon>Viridiplantae</taxon>
        <taxon>Streptophyta</taxon>
        <taxon>Embryophyta</taxon>
        <taxon>Tracheophyta</taxon>
        <taxon>Spermatophyta</taxon>
        <taxon>Magnoliopsida</taxon>
        <taxon>eudicotyledons</taxon>
        <taxon>Gunneridae</taxon>
        <taxon>Pentapetalae</taxon>
        <taxon>asterids</taxon>
        <taxon>lamiids</taxon>
        <taxon>Gentianales</taxon>
        <taxon>Rubiaceae</taxon>
        <taxon>Ixoroideae</taxon>
        <taxon>Gardenieae complex</taxon>
        <taxon>Bertiereae - Coffeeae clade</taxon>
        <taxon>Coffeeae</taxon>
        <taxon>Coffea</taxon>
    </lineage>
</organism>
<evidence type="ECO:0000256" key="1">
    <source>
        <dbReference type="SAM" id="SignalP"/>
    </source>
</evidence>